<reference evidence="2 3" key="1">
    <citation type="submission" date="2016-06" db="EMBL/GenBank/DDBJ databases">
        <authorList>
            <person name="Kjaerup R.B."/>
            <person name="Dalgaard T.S."/>
            <person name="Juul-Madsen H.R."/>
        </authorList>
    </citation>
    <scope>NUCLEOTIDE SEQUENCE [LARGE SCALE GENOMIC DNA]</scope>
    <source>
        <strain evidence="2 3">1127319.6</strain>
    </source>
</reference>
<dbReference type="EMBL" id="LZLC01000160">
    <property type="protein sequence ID" value="OBJ40256.1"/>
    <property type="molecule type" value="Genomic_DNA"/>
</dbReference>
<evidence type="ECO:0000256" key="1">
    <source>
        <dbReference type="SAM" id="MobiDB-lite"/>
    </source>
</evidence>
<evidence type="ECO:0000313" key="2">
    <source>
        <dbReference type="EMBL" id="OBJ40256.1"/>
    </source>
</evidence>
<accession>A0A1A3GY07</accession>
<dbReference type="SUPFAM" id="SSF102405">
    <property type="entry name" value="MCP/YpsA-like"/>
    <property type="match status" value="1"/>
</dbReference>
<evidence type="ECO:0000313" key="3">
    <source>
        <dbReference type="Proteomes" id="UP000093898"/>
    </source>
</evidence>
<feature type="compositionally biased region" description="Low complexity" evidence="1">
    <location>
        <begin position="143"/>
        <end position="159"/>
    </location>
</feature>
<organism evidence="2 3">
    <name type="scientific">Mycolicibacterium mucogenicum</name>
    <name type="common">Mycobacterium mucogenicum</name>
    <dbReference type="NCBI Taxonomy" id="56689"/>
    <lineage>
        <taxon>Bacteria</taxon>
        <taxon>Bacillati</taxon>
        <taxon>Actinomycetota</taxon>
        <taxon>Actinomycetes</taxon>
        <taxon>Mycobacteriales</taxon>
        <taxon>Mycobacteriaceae</taxon>
        <taxon>Mycolicibacterium</taxon>
    </lineage>
</organism>
<proteinExistence type="predicted"/>
<feature type="region of interest" description="Disordered" evidence="1">
    <location>
        <begin position="134"/>
        <end position="169"/>
    </location>
</feature>
<dbReference type="AlphaFoldDB" id="A0A1A3GY07"/>
<dbReference type="OrthoDB" id="3620498at2"/>
<comment type="caution">
    <text evidence="2">The sequence shown here is derived from an EMBL/GenBank/DDBJ whole genome shotgun (WGS) entry which is preliminary data.</text>
</comment>
<dbReference type="RefSeq" id="WP_064982400.1">
    <property type="nucleotide sequence ID" value="NZ_LZLC01000160.1"/>
</dbReference>
<gene>
    <name evidence="2" type="ORF">A5630_25230</name>
</gene>
<name>A0A1A3GY07_MYCMU</name>
<dbReference type="Proteomes" id="UP000093898">
    <property type="component" value="Unassembled WGS sequence"/>
</dbReference>
<sequence>MNLADHWGFTGTRNNLTGEQHAWLQEVLPGDVVVHHGACVGADSAMHVYAMDKGNDVVVHPPTNPRLRMAYDPRALWLPAKDYLDRDRDIVDAVQLLLATPDGPERWQSGTWYTVRYAVSVAVPVFICYPDGTVEEWRPSPPRRSTSPTSPTQTKPSRSTKAEVGADDR</sequence>
<feature type="compositionally biased region" description="Basic and acidic residues" evidence="1">
    <location>
        <begin position="160"/>
        <end position="169"/>
    </location>
</feature>
<protein>
    <submittedName>
        <fullName evidence="2">Uncharacterized protein</fullName>
    </submittedName>
</protein>